<protein>
    <recommendedName>
        <fullName evidence="3">DUF11 domain-containing protein</fullName>
    </recommendedName>
</protein>
<name>A0A6B3NP83_9CYAN</name>
<feature type="region of interest" description="Disordered" evidence="1">
    <location>
        <begin position="122"/>
        <end position="148"/>
    </location>
</feature>
<feature type="compositionally biased region" description="Polar residues" evidence="1">
    <location>
        <begin position="122"/>
        <end position="142"/>
    </location>
</feature>
<comment type="caution">
    <text evidence="2">The sequence shown here is derived from an EMBL/GenBank/DDBJ whole genome shotgun (WGS) entry which is preliminary data.</text>
</comment>
<gene>
    <name evidence="2" type="ORF">F6J89_32210</name>
</gene>
<reference evidence="2" key="1">
    <citation type="submission" date="2019-11" db="EMBL/GenBank/DDBJ databases">
        <title>Genomic insights into an expanded diversity of filamentous marine cyanobacteria reveals the extraordinary biosynthetic potential of Moorea and Okeania.</title>
        <authorList>
            <person name="Ferreira Leao T."/>
            <person name="Wang M."/>
            <person name="Moss N."/>
            <person name="Da Silva R."/>
            <person name="Sanders J."/>
            <person name="Nurk S."/>
            <person name="Gurevich A."/>
            <person name="Humphrey G."/>
            <person name="Reher R."/>
            <person name="Zhu Q."/>
            <person name="Belda-Ferre P."/>
            <person name="Glukhov E."/>
            <person name="Rex R."/>
            <person name="Dorrestein P.C."/>
            <person name="Knight R."/>
            <person name="Pevzner P."/>
            <person name="Gerwick W.H."/>
            <person name="Gerwick L."/>
        </authorList>
    </citation>
    <scope>NUCLEOTIDE SEQUENCE</scope>
    <source>
        <strain evidence="2">SIO1C4</strain>
    </source>
</reference>
<proteinExistence type="predicted"/>
<organism evidence="2">
    <name type="scientific">Symploca sp. SIO1C4</name>
    <dbReference type="NCBI Taxonomy" id="2607765"/>
    <lineage>
        <taxon>Bacteria</taxon>
        <taxon>Bacillati</taxon>
        <taxon>Cyanobacteriota</taxon>
        <taxon>Cyanophyceae</taxon>
        <taxon>Coleofasciculales</taxon>
        <taxon>Coleofasciculaceae</taxon>
        <taxon>Symploca</taxon>
    </lineage>
</organism>
<evidence type="ECO:0000313" key="2">
    <source>
        <dbReference type="EMBL" id="NER32142.1"/>
    </source>
</evidence>
<evidence type="ECO:0008006" key="3">
    <source>
        <dbReference type="Google" id="ProtNLM"/>
    </source>
</evidence>
<sequence length="483" mass="51843">MRLKSLFISLTNSLISIAYTWRRSLLLGLLMPSAAVAEPIIYISDEVGFDSITSRTRVDTQDDNWRNGAINSGATNFTQNLIPAGTRESISATAYPLITTASGIAVEVSLRDLTNAELALPNSTGTVVTGNPRLDSSNTLQGSAPRPASLYNTSAQPRFWNELSGSLSSRNAILFTFSESVVAFGAWFGDLETRTDGNGTPAILRLLDTEGKRIGDDIIIPTSTLNQSNCSSSFRGCGNSTTRWIGFLDPEAEVKQMLLIVGDDNLGGDGYKEHISFIGATLAEKFTNLILVKRITAINGIELTEYVDDPNSSEDNDKYWPIPIDVESGISTYLRGVINGGLVVPGDELEYTIYFLVNGSRGVTNLSICDLIPEYSTFVQTAFNGLAPVDSGGLPGADLGMALALDNSSLPIQPNVYLTNTDDRDRGQFFPAGITPSATCSASNEHGAVVVDVVTTPEILPQATAPGTPPNSYGFIRFRVRVK</sequence>
<evidence type="ECO:0000256" key="1">
    <source>
        <dbReference type="SAM" id="MobiDB-lite"/>
    </source>
</evidence>
<dbReference type="EMBL" id="JAAHFQ010001086">
    <property type="protein sequence ID" value="NER32142.1"/>
    <property type="molecule type" value="Genomic_DNA"/>
</dbReference>
<accession>A0A6B3NP83</accession>
<dbReference type="AlphaFoldDB" id="A0A6B3NP83"/>